<keyword evidence="3" id="KW-1185">Reference proteome</keyword>
<evidence type="ECO:0000313" key="3">
    <source>
        <dbReference type="Proteomes" id="UP001556617"/>
    </source>
</evidence>
<feature type="transmembrane region" description="Helical" evidence="1">
    <location>
        <begin position="260"/>
        <end position="279"/>
    </location>
</feature>
<organism evidence="2 3">
    <name type="scientific">Leuconostoc aquikimchii</name>
    <dbReference type="NCBI Taxonomy" id="3236804"/>
    <lineage>
        <taxon>Bacteria</taxon>
        <taxon>Bacillati</taxon>
        <taxon>Bacillota</taxon>
        <taxon>Bacilli</taxon>
        <taxon>Lactobacillales</taxon>
        <taxon>Lactobacillaceae</taxon>
        <taxon>Leuconostoc</taxon>
    </lineage>
</organism>
<dbReference type="RefSeq" id="WP_367973376.1">
    <property type="nucleotide sequence ID" value="NZ_JBFPEQ010000001.1"/>
</dbReference>
<name>A0ABV3S2K1_9LACO</name>
<accession>A0ABV3S2K1</accession>
<evidence type="ECO:0000256" key="1">
    <source>
        <dbReference type="SAM" id="Phobius"/>
    </source>
</evidence>
<sequence>MKTKLIFLSAIFSLLISIGLIAIQDTAMPVPLPVDGGITLVADKISNDKTYQILKSITKKDKIRLYKSYVNTKGQVDYYNLAHYIKGDVLSKVSASGMFYKSGNLSQHSLNELQSVGIAVKANQSYPSFIGGLLQFDGQLRLIVTIIILLLALTGIFIFDVKSMKTRMIRYSIGNNVVEIKDIVYPTLLIVLIGSAIAIGYAVTAGQGFRTFSTQLLIALVLTDIAILFMLMMLSLFVVNVMIRFEKPLNIIKNKIQGKSIFIIWILLISVLIVTVGMLSEQSQRHSSQLKKQIDNLDPWNQLKGWQKTQPFDIVSTSEDGRMVSADPSQKDVDLVKSLGDNNYLYILQSAAYVPKYIASKGGSGFSEQLVKGGVTNPNLNKKLWYFNNGAMYQQSRYSSQKYSYDTTKAVTIYIPKMYQEDRQSLVNTVYMEQLQFYHLSKSDIEVQVVNNKQVNFLYNEDATRFSGKEADQPNSYGSLESQVVVRLNDSILLAHNANTLANDILNTGGLLSPEAIKIINRQANNLTSNTVEPYQSVLLNIKSLNNQLLIANVLRFFMFCSVVISVISYINAIYKFELMTIVKKKLLGQAAIQIYSPYLLPLLAAIVIATLIVATLDNQLVLAGMTTGVLSMIMLLTTIIFDSRIRSRYTTILKGSDS</sequence>
<feature type="transmembrane region" description="Helical" evidence="1">
    <location>
        <begin position="183"/>
        <end position="204"/>
    </location>
</feature>
<feature type="transmembrane region" description="Helical" evidence="1">
    <location>
        <begin position="554"/>
        <end position="575"/>
    </location>
</feature>
<dbReference type="Proteomes" id="UP001556617">
    <property type="component" value="Unassembled WGS sequence"/>
</dbReference>
<protein>
    <recommendedName>
        <fullName evidence="4">Bacteriocin-associated integral membrane protein</fullName>
    </recommendedName>
</protein>
<feature type="transmembrane region" description="Helical" evidence="1">
    <location>
        <begin position="621"/>
        <end position="642"/>
    </location>
</feature>
<feature type="transmembrane region" description="Helical" evidence="1">
    <location>
        <begin position="216"/>
        <end position="239"/>
    </location>
</feature>
<keyword evidence="1" id="KW-1133">Transmembrane helix</keyword>
<feature type="transmembrane region" description="Helical" evidence="1">
    <location>
        <begin position="596"/>
        <end position="615"/>
    </location>
</feature>
<evidence type="ECO:0008006" key="4">
    <source>
        <dbReference type="Google" id="ProtNLM"/>
    </source>
</evidence>
<dbReference type="EMBL" id="JBFPER010000001">
    <property type="protein sequence ID" value="MEX0379956.1"/>
    <property type="molecule type" value="Genomic_DNA"/>
</dbReference>
<keyword evidence="1" id="KW-0472">Membrane</keyword>
<evidence type="ECO:0000313" key="2">
    <source>
        <dbReference type="EMBL" id="MEX0379956.1"/>
    </source>
</evidence>
<reference evidence="2 3" key="1">
    <citation type="submission" date="2024-07" db="EMBL/GenBank/DDBJ databases">
        <authorList>
            <person name="Yun M."/>
        </authorList>
    </citation>
    <scope>NUCLEOTIDE SEQUENCE [LARGE SCALE GENOMIC DNA]</scope>
    <source>
        <strain evidence="2 3">MS01</strain>
    </source>
</reference>
<gene>
    <name evidence="2" type="ORF">AB3K24_01075</name>
</gene>
<comment type="caution">
    <text evidence="2">The sequence shown here is derived from an EMBL/GenBank/DDBJ whole genome shotgun (WGS) entry which is preliminary data.</text>
</comment>
<proteinExistence type="predicted"/>
<keyword evidence="1" id="KW-0812">Transmembrane</keyword>
<feature type="transmembrane region" description="Helical" evidence="1">
    <location>
        <begin position="142"/>
        <end position="162"/>
    </location>
</feature>